<feature type="region of interest" description="Disordered" evidence="1">
    <location>
        <begin position="118"/>
        <end position="149"/>
    </location>
</feature>
<proteinExistence type="predicted"/>
<sequence>MSKSLTTLQQAVNTVYDLTHIDQAVPYVTSVLEQPIAMFTRNETIDNVPNGEECFELPPIKHLPRDISDNVLESIINEFRDVSSDVEEIRRVKSEELQRKLKLYNSIMEKKYDDELIHSRRSRRRDAGSGGSTPRLMTPVRSRSRSRDVSYTTPCVMNVSIYGNNPDQNDEQLEKQIEEKEKILAKMLNLESLSIKSPESNVTYEEPIYKPIETKESKFMVKDVTKTIDDKNEILDTNKPIDKKLTQIKKVDMKSEKPMSKVDKITDLVPKLMQMPNNWNLESIELRLEMKNGVKDGLNLLSPDDHLDSEWEVI</sequence>
<evidence type="ECO:0000313" key="2">
    <source>
        <dbReference type="EMBL" id="CAH4029031.1"/>
    </source>
</evidence>
<protein>
    <submittedName>
        <fullName evidence="2">Uncharacterized protein</fullName>
    </submittedName>
</protein>
<accession>A0A9P0TGW1</accession>
<evidence type="ECO:0000313" key="3">
    <source>
        <dbReference type="Proteomes" id="UP001152562"/>
    </source>
</evidence>
<reference evidence="2" key="1">
    <citation type="submission" date="2022-05" db="EMBL/GenBank/DDBJ databases">
        <authorList>
            <person name="Okamura Y."/>
        </authorList>
    </citation>
    <scope>NUCLEOTIDE SEQUENCE</scope>
</reference>
<dbReference type="EMBL" id="CALOZG010000006">
    <property type="protein sequence ID" value="CAH4029031.1"/>
    <property type="molecule type" value="Genomic_DNA"/>
</dbReference>
<evidence type="ECO:0000256" key="1">
    <source>
        <dbReference type="SAM" id="MobiDB-lite"/>
    </source>
</evidence>
<dbReference type="AlphaFoldDB" id="A0A9P0TGW1"/>
<dbReference type="Proteomes" id="UP001152562">
    <property type="component" value="Unassembled WGS sequence"/>
</dbReference>
<name>A0A9P0TGW1_PIEBR</name>
<gene>
    <name evidence="2" type="ORF">PIBRA_LOCUS5818</name>
</gene>
<organism evidence="2 3">
    <name type="scientific">Pieris brassicae</name>
    <name type="common">White butterfly</name>
    <name type="synonym">Large white butterfly</name>
    <dbReference type="NCBI Taxonomy" id="7116"/>
    <lineage>
        <taxon>Eukaryota</taxon>
        <taxon>Metazoa</taxon>
        <taxon>Ecdysozoa</taxon>
        <taxon>Arthropoda</taxon>
        <taxon>Hexapoda</taxon>
        <taxon>Insecta</taxon>
        <taxon>Pterygota</taxon>
        <taxon>Neoptera</taxon>
        <taxon>Endopterygota</taxon>
        <taxon>Lepidoptera</taxon>
        <taxon>Glossata</taxon>
        <taxon>Ditrysia</taxon>
        <taxon>Papilionoidea</taxon>
        <taxon>Pieridae</taxon>
        <taxon>Pierinae</taxon>
        <taxon>Pieris</taxon>
    </lineage>
</organism>
<comment type="caution">
    <text evidence="2">The sequence shown here is derived from an EMBL/GenBank/DDBJ whole genome shotgun (WGS) entry which is preliminary data.</text>
</comment>
<keyword evidence="3" id="KW-1185">Reference proteome</keyword>